<accession>M2QBV5</accession>
<sequence length="155" mass="17072">MRPATVPLPFEKVPKAVCDTVAHLPMKKLQDILPLDPDLKLQVNAIQDRQDKYLAEALVLRQAHLDSEANMMQTLGVRFEFEDIFVDPSAKGQKESEMDLQALVQNGRGVEAPSDLMAFESLTTTSEASVTGDVELKPGLAVKALDLIKTKITLE</sequence>
<dbReference type="Proteomes" id="UP000016930">
    <property type="component" value="Unassembled WGS sequence"/>
</dbReference>
<evidence type="ECO:0000313" key="2">
    <source>
        <dbReference type="Proteomes" id="UP000016930"/>
    </source>
</evidence>
<reference evidence="1 2" key="1">
    <citation type="journal article" date="2012" name="Proc. Natl. Acad. Sci. U.S.A.">
        <title>Comparative genomics of Ceriporiopsis subvermispora and Phanerochaete chrysosporium provide insight into selective ligninolysis.</title>
        <authorList>
            <person name="Fernandez-Fueyo E."/>
            <person name="Ruiz-Duenas F.J."/>
            <person name="Ferreira P."/>
            <person name="Floudas D."/>
            <person name="Hibbett D.S."/>
            <person name="Canessa P."/>
            <person name="Larrondo L.F."/>
            <person name="James T.Y."/>
            <person name="Seelenfreund D."/>
            <person name="Lobos S."/>
            <person name="Polanco R."/>
            <person name="Tello M."/>
            <person name="Honda Y."/>
            <person name="Watanabe T."/>
            <person name="Watanabe T."/>
            <person name="Ryu J.S."/>
            <person name="Kubicek C.P."/>
            <person name="Schmoll M."/>
            <person name="Gaskell J."/>
            <person name="Hammel K.E."/>
            <person name="St John F.J."/>
            <person name="Vanden Wymelenberg A."/>
            <person name="Sabat G."/>
            <person name="Splinter BonDurant S."/>
            <person name="Syed K."/>
            <person name="Yadav J.S."/>
            <person name="Doddapaneni H."/>
            <person name="Subramanian V."/>
            <person name="Lavin J.L."/>
            <person name="Oguiza J.A."/>
            <person name="Perez G."/>
            <person name="Pisabarro A.G."/>
            <person name="Ramirez L."/>
            <person name="Santoyo F."/>
            <person name="Master E."/>
            <person name="Coutinho P.M."/>
            <person name="Henrissat B."/>
            <person name="Lombard V."/>
            <person name="Magnuson J.K."/>
            <person name="Kuees U."/>
            <person name="Hori C."/>
            <person name="Igarashi K."/>
            <person name="Samejima M."/>
            <person name="Held B.W."/>
            <person name="Barry K.W."/>
            <person name="LaButti K.M."/>
            <person name="Lapidus A."/>
            <person name="Lindquist E.A."/>
            <person name="Lucas S.M."/>
            <person name="Riley R."/>
            <person name="Salamov A.A."/>
            <person name="Hoffmeister D."/>
            <person name="Schwenk D."/>
            <person name="Hadar Y."/>
            <person name="Yarden O."/>
            <person name="de Vries R.P."/>
            <person name="Wiebenga A."/>
            <person name="Stenlid J."/>
            <person name="Eastwood D."/>
            <person name="Grigoriev I.V."/>
            <person name="Berka R.M."/>
            <person name="Blanchette R.A."/>
            <person name="Kersten P."/>
            <person name="Martinez A.T."/>
            <person name="Vicuna R."/>
            <person name="Cullen D."/>
        </authorList>
    </citation>
    <scope>NUCLEOTIDE SEQUENCE [LARGE SCALE GENOMIC DNA]</scope>
    <source>
        <strain evidence="1 2">B</strain>
    </source>
</reference>
<name>M2QBV5_CERS8</name>
<proteinExistence type="predicted"/>
<dbReference type="EMBL" id="KB445803">
    <property type="protein sequence ID" value="EMD34443.1"/>
    <property type="molecule type" value="Genomic_DNA"/>
</dbReference>
<organism evidence="1 2">
    <name type="scientific">Ceriporiopsis subvermispora (strain B)</name>
    <name type="common">White-rot fungus</name>
    <name type="synonym">Gelatoporia subvermispora</name>
    <dbReference type="NCBI Taxonomy" id="914234"/>
    <lineage>
        <taxon>Eukaryota</taxon>
        <taxon>Fungi</taxon>
        <taxon>Dikarya</taxon>
        <taxon>Basidiomycota</taxon>
        <taxon>Agaricomycotina</taxon>
        <taxon>Agaricomycetes</taxon>
        <taxon>Polyporales</taxon>
        <taxon>Gelatoporiaceae</taxon>
        <taxon>Gelatoporia</taxon>
    </lineage>
</organism>
<dbReference type="HOGENOM" id="CLU_1695263_0_0_1"/>
<protein>
    <submittedName>
        <fullName evidence="1">Uncharacterized protein</fullName>
    </submittedName>
</protein>
<evidence type="ECO:0000313" key="1">
    <source>
        <dbReference type="EMBL" id="EMD34443.1"/>
    </source>
</evidence>
<keyword evidence="2" id="KW-1185">Reference proteome</keyword>
<gene>
    <name evidence="1" type="ORF">CERSUDRAFT_75982</name>
</gene>
<dbReference type="AlphaFoldDB" id="M2QBV5"/>